<name>A0A7M7N471_STRPU</name>
<dbReference type="FunCoup" id="A0A7M7N471">
    <property type="interactions" value="102"/>
</dbReference>
<reference evidence="8" key="1">
    <citation type="submission" date="2015-02" db="EMBL/GenBank/DDBJ databases">
        <title>Genome sequencing for Strongylocentrotus purpuratus.</title>
        <authorList>
            <person name="Murali S."/>
            <person name="Liu Y."/>
            <person name="Vee V."/>
            <person name="English A."/>
            <person name="Wang M."/>
            <person name="Skinner E."/>
            <person name="Han Y."/>
            <person name="Muzny D.M."/>
            <person name="Worley K.C."/>
            <person name="Gibbs R.A."/>
        </authorList>
    </citation>
    <scope>NUCLEOTIDE SEQUENCE</scope>
</reference>
<keyword evidence="5" id="KW-0694">RNA-binding</keyword>
<dbReference type="Proteomes" id="UP000007110">
    <property type="component" value="Unassembled WGS sequence"/>
</dbReference>
<dbReference type="InParanoid" id="A0A7M7N471"/>
<evidence type="ECO:0000256" key="5">
    <source>
        <dbReference type="ARBA" id="ARBA00022884"/>
    </source>
</evidence>
<comment type="similarity">
    <text evidence="3">Belongs to the SHFL family.</text>
</comment>
<dbReference type="AlphaFoldDB" id="A0A7M7N471"/>
<dbReference type="PANTHER" id="PTHR16135">
    <property type="entry name" value="REPRESSOR OF YIELD OF DENV PROTEIN"/>
    <property type="match status" value="1"/>
</dbReference>
<protein>
    <submittedName>
        <fullName evidence="7">Uncharacterized protein</fullName>
    </submittedName>
</protein>
<organism evidence="7 8">
    <name type="scientific">Strongylocentrotus purpuratus</name>
    <name type="common">Purple sea urchin</name>
    <dbReference type="NCBI Taxonomy" id="7668"/>
    <lineage>
        <taxon>Eukaryota</taxon>
        <taxon>Metazoa</taxon>
        <taxon>Echinodermata</taxon>
        <taxon>Eleutherozoa</taxon>
        <taxon>Echinozoa</taxon>
        <taxon>Echinoidea</taxon>
        <taxon>Euechinoidea</taxon>
        <taxon>Echinacea</taxon>
        <taxon>Camarodonta</taxon>
        <taxon>Echinidea</taxon>
        <taxon>Strongylocentrotidae</taxon>
        <taxon>Strongylocentrotus</taxon>
    </lineage>
</organism>
<dbReference type="Pfam" id="PF15135">
    <property type="entry name" value="UPF0515"/>
    <property type="match status" value="1"/>
</dbReference>
<evidence type="ECO:0000256" key="2">
    <source>
        <dbReference type="ARBA" id="ARBA00004331"/>
    </source>
</evidence>
<keyword evidence="6" id="KW-0539">Nucleus</keyword>
<keyword evidence="8" id="KW-1185">Reference proteome</keyword>
<dbReference type="GeneID" id="100893469"/>
<dbReference type="GO" id="GO:0075523">
    <property type="term" value="P:viral translational frameshifting"/>
    <property type="evidence" value="ECO:0000318"/>
    <property type="project" value="GO_Central"/>
</dbReference>
<dbReference type="EnsemblMetazoa" id="XM_030975038">
    <property type="protein sequence ID" value="XP_030830898"/>
    <property type="gene ID" value="LOC100893469"/>
</dbReference>
<evidence type="ECO:0000256" key="3">
    <source>
        <dbReference type="ARBA" id="ARBA00005469"/>
    </source>
</evidence>
<dbReference type="GO" id="GO:0043022">
    <property type="term" value="F:ribosome binding"/>
    <property type="evidence" value="ECO:0000318"/>
    <property type="project" value="GO_Central"/>
</dbReference>
<evidence type="ECO:0000313" key="7">
    <source>
        <dbReference type="EnsemblMetazoa" id="XP_030830898"/>
    </source>
</evidence>
<dbReference type="GO" id="GO:1990825">
    <property type="term" value="F:sequence-specific mRNA binding"/>
    <property type="evidence" value="ECO:0000318"/>
    <property type="project" value="GO_Central"/>
</dbReference>
<dbReference type="KEGG" id="spu:100893469"/>
<evidence type="ECO:0000256" key="6">
    <source>
        <dbReference type="ARBA" id="ARBA00023242"/>
    </source>
</evidence>
<evidence type="ECO:0000256" key="1">
    <source>
        <dbReference type="ARBA" id="ARBA00004123"/>
    </source>
</evidence>
<evidence type="ECO:0000256" key="4">
    <source>
        <dbReference type="ARBA" id="ARBA00022490"/>
    </source>
</evidence>
<dbReference type="OrthoDB" id="9423182at2759"/>
<dbReference type="GO" id="GO:0036464">
    <property type="term" value="C:cytoplasmic ribonucleoprotein granule"/>
    <property type="evidence" value="ECO:0007669"/>
    <property type="project" value="UniProtKB-SubCell"/>
</dbReference>
<accession>A0A7M7N471</accession>
<dbReference type="GO" id="GO:0005634">
    <property type="term" value="C:nucleus"/>
    <property type="evidence" value="ECO:0007669"/>
    <property type="project" value="UniProtKB-SubCell"/>
</dbReference>
<comment type="subcellular location">
    <subcellularLocation>
        <location evidence="2">Cytoplasm</location>
        <location evidence="2">Cytoplasmic ribonucleoprotein granule</location>
    </subcellularLocation>
    <subcellularLocation>
        <location evidence="1">Nucleus</location>
    </subcellularLocation>
</comment>
<dbReference type="RefSeq" id="XP_030830898.1">
    <property type="nucleotide sequence ID" value="XM_030975038.1"/>
</dbReference>
<reference evidence="7" key="2">
    <citation type="submission" date="2021-01" db="UniProtKB">
        <authorList>
            <consortium name="EnsemblMetazoa"/>
        </authorList>
    </citation>
    <scope>IDENTIFICATION</scope>
</reference>
<proteinExistence type="inferred from homology"/>
<dbReference type="GO" id="GO:0045087">
    <property type="term" value="P:innate immune response"/>
    <property type="evidence" value="ECO:0000318"/>
    <property type="project" value="GO_Central"/>
</dbReference>
<sequence length="260" mass="29471">MAENGQRTHRIGIERIKYRKAQDGGEQPDEAKIRTICRAISRECNYIRLEFNIRDNGTSEFFVRGAEEKMELALRLIHIRLKGNNGGDPPTSVVPLTLENIRKHDKNLNERRQFVCGGCKNIWWRKVFSYKPVSRCSGCQVRYDPIPRSREYGHGYYKCRNCGNEFTGRATAGVPAPCFACGAMCLPSRIGPMPNVDRPRNQPRRQRHACDSCNNGTIQPCPSFNEFPVLSARHESTGSTVSTFLTQASSRPSVIDFQDD</sequence>
<dbReference type="OMA" id="WWRKVFS"/>
<keyword evidence="4" id="KW-0963">Cytoplasm</keyword>
<evidence type="ECO:0000313" key="8">
    <source>
        <dbReference type="Proteomes" id="UP000007110"/>
    </source>
</evidence>
<dbReference type="InterPro" id="IPR026795">
    <property type="entry name" value="SHFL"/>
</dbReference>
<dbReference type="PANTHER" id="PTHR16135:SF2">
    <property type="entry name" value="SHIFTLESS ANTIVIRAL INHIBITOR OF RIBOSOMAL FRAMESHIFTING PROTEIN"/>
    <property type="match status" value="1"/>
</dbReference>